<dbReference type="InterPro" id="IPR015032">
    <property type="entry name" value="ThsB__TIR-like_domain"/>
</dbReference>
<sequence length="220" mass="25684">MLDEVKSQPTKYVYLQKCYVHIEKVAKGNEFIDLLIKYSVSSKLFMIYKIYKGQVSVMRQVFFSFEYNKDVWRASQIRKMNVVSKSSTFSDNDWETVKSKSEASIKKWINEQMAMRSCIVVLIGKTTSTRKWVKYEIEKAYELKKGIVGIYIHGLKNENGDQTEKGSNPFYNVFTNNGERLSKYVTCYDPPYKSSKFVYDDISNNIDDLIENAIENKPPQ</sequence>
<reference evidence="2 3" key="1">
    <citation type="submission" date="2013-07" db="EMBL/GenBank/DDBJ databases">
        <authorList>
            <person name="Weinstock G."/>
            <person name="Sodergren E."/>
            <person name="Wylie T."/>
            <person name="Fulton L."/>
            <person name="Fulton R."/>
            <person name="Fronick C."/>
            <person name="O'Laughlin M."/>
            <person name="Godfrey J."/>
            <person name="Miner T."/>
            <person name="Herter B."/>
            <person name="Appelbaum E."/>
            <person name="Cordes M."/>
            <person name="Lek S."/>
            <person name="Wollam A."/>
            <person name="Pepin K.H."/>
            <person name="Palsikar V.B."/>
            <person name="Mitreva M."/>
            <person name="Wilson R.K."/>
        </authorList>
    </citation>
    <scope>NUCLEOTIDE SEQUENCE [LARGE SCALE GENOMIC DNA]</scope>
    <source>
        <strain evidence="2 3">ATCC 27760</strain>
    </source>
</reference>
<dbReference type="Proteomes" id="UP000016662">
    <property type="component" value="Unassembled WGS sequence"/>
</dbReference>
<dbReference type="Gene3D" id="3.40.50.11200">
    <property type="match status" value="1"/>
</dbReference>
<gene>
    <name evidence="2" type="ORF">RUMCAL_00161</name>
</gene>
<evidence type="ECO:0000313" key="2">
    <source>
        <dbReference type="EMBL" id="ERJ97378.1"/>
    </source>
</evidence>
<evidence type="ECO:0000259" key="1">
    <source>
        <dbReference type="Pfam" id="PF08937"/>
    </source>
</evidence>
<dbReference type="AlphaFoldDB" id="U2MDJ1"/>
<comment type="caution">
    <text evidence="2">The sequence shown here is derived from an EMBL/GenBank/DDBJ whole genome shotgun (WGS) entry which is preliminary data.</text>
</comment>
<accession>U2MDJ1</accession>
<proteinExistence type="predicted"/>
<name>U2MDJ1_9FIRM</name>
<dbReference type="Pfam" id="PF08937">
    <property type="entry name" value="ThsB_TIR"/>
    <property type="match status" value="1"/>
</dbReference>
<dbReference type="SUPFAM" id="SSF52206">
    <property type="entry name" value="Hypothetical protein MTH538"/>
    <property type="match status" value="1"/>
</dbReference>
<dbReference type="STRING" id="411473.RUMCAL_00161"/>
<feature type="domain" description="Thoeris protein ThsB TIR-like" evidence="1">
    <location>
        <begin position="62"/>
        <end position="156"/>
    </location>
</feature>
<dbReference type="HOGENOM" id="CLU_098991_1_0_9"/>
<dbReference type="EMBL" id="AWVF01000026">
    <property type="protein sequence ID" value="ERJ97378.1"/>
    <property type="molecule type" value="Genomic_DNA"/>
</dbReference>
<organism evidence="2 3">
    <name type="scientific">Ruminococcus callidus ATCC 27760</name>
    <dbReference type="NCBI Taxonomy" id="411473"/>
    <lineage>
        <taxon>Bacteria</taxon>
        <taxon>Bacillati</taxon>
        <taxon>Bacillota</taxon>
        <taxon>Clostridia</taxon>
        <taxon>Eubacteriales</taxon>
        <taxon>Oscillospiraceae</taxon>
        <taxon>Ruminococcus</taxon>
    </lineage>
</organism>
<dbReference type="InterPro" id="IPR036490">
    <property type="entry name" value="ThsB_TIR-like_sf"/>
</dbReference>
<dbReference type="PATRIC" id="fig|411473.3.peg.142"/>
<keyword evidence="3" id="KW-1185">Reference proteome</keyword>
<evidence type="ECO:0000313" key="3">
    <source>
        <dbReference type="Proteomes" id="UP000016662"/>
    </source>
</evidence>
<protein>
    <recommendedName>
        <fullName evidence="1">Thoeris protein ThsB TIR-like domain-containing protein</fullName>
    </recommendedName>
</protein>
<dbReference type="eggNOG" id="ENOG5032RJ7">
    <property type="taxonomic scope" value="Bacteria"/>
</dbReference>